<evidence type="ECO:0000313" key="1">
    <source>
        <dbReference type="EMBL" id="GFD33987.1"/>
    </source>
</evidence>
<sequence>KLVSAASTTIPATEPQVPAAIPTAVPDMGKGIMVEEPKPIKKKEQVEMDEEYARKLHEELNQDID</sequence>
<dbReference type="EMBL" id="BKCJ011441467">
    <property type="protein sequence ID" value="GFD33987.1"/>
    <property type="molecule type" value="Genomic_DNA"/>
</dbReference>
<feature type="non-terminal residue" evidence="1">
    <location>
        <position position="1"/>
    </location>
</feature>
<comment type="caution">
    <text evidence="1">The sequence shown here is derived from an EMBL/GenBank/DDBJ whole genome shotgun (WGS) entry which is preliminary data.</text>
</comment>
<reference evidence="1" key="1">
    <citation type="journal article" date="2019" name="Sci. Rep.">
        <title>Draft genome of Tanacetum cinerariifolium, the natural source of mosquito coil.</title>
        <authorList>
            <person name="Yamashiro T."/>
            <person name="Shiraishi A."/>
            <person name="Satake H."/>
            <person name="Nakayama K."/>
        </authorList>
    </citation>
    <scope>NUCLEOTIDE SEQUENCE</scope>
</reference>
<proteinExistence type="predicted"/>
<name>A0A699VFI5_TANCI</name>
<protein>
    <submittedName>
        <fullName evidence="1">Uncharacterized protein</fullName>
    </submittedName>
</protein>
<gene>
    <name evidence="1" type="ORF">Tci_905956</name>
</gene>
<organism evidence="1">
    <name type="scientific">Tanacetum cinerariifolium</name>
    <name type="common">Dalmatian daisy</name>
    <name type="synonym">Chrysanthemum cinerariifolium</name>
    <dbReference type="NCBI Taxonomy" id="118510"/>
    <lineage>
        <taxon>Eukaryota</taxon>
        <taxon>Viridiplantae</taxon>
        <taxon>Streptophyta</taxon>
        <taxon>Embryophyta</taxon>
        <taxon>Tracheophyta</taxon>
        <taxon>Spermatophyta</taxon>
        <taxon>Magnoliopsida</taxon>
        <taxon>eudicotyledons</taxon>
        <taxon>Gunneridae</taxon>
        <taxon>Pentapetalae</taxon>
        <taxon>asterids</taxon>
        <taxon>campanulids</taxon>
        <taxon>Asterales</taxon>
        <taxon>Asteraceae</taxon>
        <taxon>Asteroideae</taxon>
        <taxon>Anthemideae</taxon>
        <taxon>Anthemidinae</taxon>
        <taxon>Tanacetum</taxon>
    </lineage>
</organism>
<dbReference type="AlphaFoldDB" id="A0A699VFI5"/>
<accession>A0A699VFI5</accession>